<proteinExistence type="predicted"/>
<evidence type="ECO:0000313" key="4">
    <source>
        <dbReference type="Proteomes" id="UP000246991"/>
    </source>
</evidence>
<gene>
    <name evidence="3" type="ORF">C7212DRAFT_366600</name>
</gene>
<organism evidence="3 4">
    <name type="scientific">Tuber magnatum</name>
    <name type="common">white Piedmont truffle</name>
    <dbReference type="NCBI Taxonomy" id="42249"/>
    <lineage>
        <taxon>Eukaryota</taxon>
        <taxon>Fungi</taxon>
        <taxon>Dikarya</taxon>
        <taxon>Ascomycota</taxon>
        <taxon>Pezizomycotina</taxon>
        <taxon>Pezizomycetes</taxon>
        <taxon>Pezizales</taxon>
        <taxon>Tuberaceae</taxon>
        <taxon>Tuber</taxon>
    </lineage>
</organism>
<dbReference type="EMBL" id="PYWC01000105">
    <property type="protein sequence ID" value="PWW72480.1"/>
    <property type="molecule type" value="Genomic_DNA"/>
</dbReference>
<reference evidence="3 4" key="1">
    <citation type="submission" date="2018-03" db="EMBL/GenBank/DDBJ databases">
        <title>Genomes of Pezizomycetes fungi and the evolution of truffles.</title>
        <authorList>
            <person name="Murat C."/>
            <person name="Payen T."/>
            <person name="Noel B."/>
            <person name="Kuo A."/>
            <person name="Martin F.M."/>
        </authorList>
    </citation>
    <scope>NUCLEOTIDE SEQUENCE [LARGE SCALE GENOMIC DNA]</scope>
    <source>
        <strain evidence="3">091103-1</strain>
    </source>
</reference>
<keyword evidence="4" id="KW-1185">Reference proteome</keyword>
<dbReference type="Proteomes" id="UP000246991">
    <property type="component" value="Unassembled WGS sequence"/>
</dbReference>
<name>A0A317SFX5_9PEZI</name>
<dbReference type="OrthoDB" id="3944408at2759"/>
<feature type="compositionally biased region" description="Basic and acidic residues" evidence="1">
    <location>
        <begin position="199"/>
        <end position="213"/>
    </location>
</feature>
<evidence type="ECO:0000256" key="1">
    <source>
        <dbReference type="SAM" id="MobiDB-lite"/>
    </source>
</evidence>
<feature type="region of interest" description="Disordered" evidence="1">
    <location>
        <begin position="68"/>
        <end position="94"/>
    </location>
</feature>
<comment type="caution">
    <text evidence="3">The sequence shown here is derived from an EMBL/GenBank/DDBJ whole genome shotgun (WGS) entry which is preliminary data.</text>
</comment>
<feature type="domain" description="Myb-like DNA-binding" evidence="2">
    <location>
        <begin position="8"/>
        <end position="53"/>
    </location>
</feature>
<feature type="region of interest" description="Disordered" evidence="1">
    <location>
        <begin position="172"/>
        <end position="230"/>
    </location>
</feature>
<feature type="compositionally biased region" description="Pro residues" evidence="1">
    <location>
        <begin position="179"/>
        <end position="189"/>
    </location>
</feature>
<dbReference type="AlphaFoldDB" id="A0A317SFX5"/>
<evidence type="ECO:0000259" key="2">
    <source>
        <dbReference type="Pfam" id="PF22980"/>
    </source>
</evidence>
<accession>A0A317SFX5</accession>
<sequence>MPAKAPIDENVKFLFACLIRSDYKTIDFTRVAADFSINPAAARMRWSRLKKTINVDNIAASILDGKKRRMNKPRPSLPSVKVEKVEGDASQPPPAASAVGIMLKEEGEAVSPEGLAPELFAGLPKPPSCKGAGTEEQAAIPVADEAAGAVGRFAATQVPHLPRVTEAAVVEAPETKPQSPMPQKPPPGPEVQVSPILKPEPKAQLEKREEEGKAMMFEPPPPTDAMRENTGNTVMLVLTANGSKKRKMESM</sequence>
<dbReference type="STRING" id="42249.A0A317SFX5"/>
<dbReference type="Pfam" id="PF22980">
    <property type="entry name" value="Myb_DNA-bind_8"/>
    <property type="match status" value="1"/>
</dbReference>
<dbReference type="InterPro" id="IPR054505">
    <property type="entry name" value="Myb_DNA-bind_8"/>
</dbReference>
<protein>
    <recommendedName>
        <fullName evidence="2">Myb-like DNA-binding domain-containing protein</fullName>
    </recommendedName>
</protein>
<evidence type="ECO:0000313" key="3">
    <source>
        <dbReference type="EMBL" id="PWW72480.1"/>
    </source>
</evidence>